<feature type="compositionally biased region" description="Low complexity" evidence="1">
    <location>
        <begin position="249"/>
        <end position="258"/>
    </location>
</feature>
<feature type="compositionally biased region" description="Low complexity" evidence="1">
    <location>
        <begin position="119"/>
        <end position="149"/>
    </location>
</feature>
<name>A0A9P8W857_9HYPO</name>
<feature type="chain" id="PRO_5040322465" description="WSC domain-containing protein" evidence="3">
    <location>
        <begin position="28"/>
        <end position="315"/>
    </location>
</feature>
<dbReference type="SMART" id="SM00321">
    <property type="entry name" value="WSC"/>
    <property type="match status" value="1"/>
</dbReference>
<organism evidence="5 6">
    <name type="scientific">Thelonectria olida</name>
    <dbReference type="NCBI Taxonomy" id="1576542"/>
    <lineage>
        <taxon>Eukaryota</taxon>
        <taxon>Fungi</taxon>
        <taxon>Dikarya</taxon>
        <taxon>Ascomycota</taxon>
        <taxon>Pezizomycotina</taxon>
        <taxon>Sordariomycetes</taxon>
        <taxon>Hypocreomycetidae</taxon>
        <taxon>Hypocreales</taxon>
        <taxon>Nectriaceae</taxon>
        <taxon>Thelonectria</taxon>
    </lineage>
</organism>
<feature type="region of interest" description="Disordered" evidence="1">
    <location>
        <begin position="119"/>
        <end position="153"/>
    </location>
</feature>
<keyword evidence="3" id="KW-0732">Signal</keyword>
<dbReference type="InterPro" id="IPR002889">
    <property type="entry name" value="WSC_carb-bd"/>
</dbReference>
<keyword evidence="2" id="KW-0472">Membrane</keyword>
<dbReference type="PANTHER" id="PTHR16861">
    <property type="entry name" value="GLYCOPROTEIN 38"/>
    <property type="match status" value="1"/>
</dbReference>
<feature type="region of interest" description="Disordered" evidence="1">
    <location>
        <begin position="224"/>
        <end position="315"/>
    </location>
</feature>
<dbReference type="Pfam" id="PF01822">
    <property type="entry name" value="WSC"/>
    <property type="match status" value="1"/>
</dbReference>
<accession>A0A9P8W857</accession>
<dbReference type="PANTHER" id="PTHR16861:SF4">
    <property type="entry name" value="SH3 DOMAIN PROTEIN (AFU_ORTHOLOGUE AFUA_1G13610)"/>
    <property type="match status" value="1"/>
</dbReference>
<feature type="signal peptide" evidence="3">
    <location>
        <begin position="1"/>
        <end position="27"/>
    </location>
</feature>
<dbReference type="Proteomes" id="UP000777438">
    <property type="component" value="Unassembled WGS sequence"/>
</dbReference>
<evidence type="ECO:0000313" key="5">
    <source>
        <dbReference type="EMBL" id="KAH6890611.1"/>
    </source>
</evidence>
<proteinExistence type="predicted"/>
<evidence type="ECO:0000256" key="1">
    <source>
        <dbReference type="SAM" id="MobiDB-lite"/>
    </source>
</evidence>
<dbReference type="AlphaFoldDB" id="A0A9P8W857"/>
<dbReference type="Pfam" id="PF05808">
    <property type="entry name" value="Podoplanin"/>
    <property type="match status" value="1"/>
</dbReference>
<feature type="transmembrane region" description="Helical" evidence="2">
    <location>
        <begin position="192"/>
        <end position="216"/>
    </location>
</feature>
<evidence type="ECO:0000259" key="4">
    <source>
        <dbReference type="PROSITE" id="PS51212"/>
    </source>
</evidence>
<keyword evidence="6" id="KW-1185">Reference proteome</keyword>
<feature type="domain" description="WSC" evidence="4">
    <location>
        <begin position="27"/>
        <end position="114"/>
    </location>
</feature>
<protein>
    <recommendedName>
        <fullName evidence="4">WSC domain-containing protein</fullName>
    </recommendedName>
</protein>
<keyword evidence="2" id="KW-1133">Transmembrane helix</keyword>
<gene>
    <name evidence="5" type="ORF">B0T10DRAFT_459260</name>
</gene>
<reference evidence="5 6" key="1">
    <citation type="journal article" date="2021" name="Nat. Commun.">
        <title>Genetic determinants of endophytism in the Arabidopsis root mycobiome.</title>
        <authorList>
            <person name="Mesny F."/>
            <person name="Miyauchi S."/>
            <person name="Thiergart T."/>
            <person name="Pickel B."/>
            <person name="Atanasova L."/>
            <person name="Karlsson M."/>
            <person name="Huettel B."/>
            <person name="Barry K.W."/>
            <person name="Haridas S."/>
            <person name="Chen C."/>
            <person name="Bauer D."/>
            <person name="Andreopoulos W."/>
            <person name="Pangilinan J."/>
            <person name="LaButti K."/>
            <person name="Riley R."/>
            <person name="Lipzen A."/>
            <person name="Clum A."/>
            <person name="Drula E."/>
            <person name="Henrissat B."/>
            <person name="Kohler A."/>
            <person name="Grigoriev I.V."/>
            <person name="Martin F.M."/>
            <person name="Hacquard S."/>
        </authorList>
    </citation>
    <scope>NUCLEOTIDE SEQUENCE [LARGE SCALE GENOMIC DNA]</scope>
    <source>
        <strain evidence="5 6">MPI-CAGE-CH-0241</strain>
    </source>
</reference>
<evidence type="ECO:0000256" key="3">
    <source>
        <dbReference type="SAM" id="SignalP"/>
    </source>
</evidence>
<evidence type="ECO:0000313" key="6">
    <source>
        <dbReference type="Proteomes" id="UP000777438"/>
    </source>
</evidence>
<keyword evidence="2" id="KW-0812">Transmembrane</keyword>
<dbReference type="PROSITE" id="PS51212">
    <property type="entry name" value="WSC"/>
    <property type="match status" value="1"/>
</dbReference>
<comment type="caution">
    <text evidence="5">The sequence shown here is derived from an EMBL/GenBank/DDBJ whole genome shotgun (WGS) entry which is preliminary data.</text>
</comment>
<dbReference type="EMBL" id="JAGPYM010000009">
    <property type="protein sequence ID" value="KAH6890611.1"/>
    <property type="molecule type" value="Genomic_DNA"/>
</dbReference>
<sequence>MFTPWEAAPTMGFVFLLASSWSPCTSALDLNMCASINTGSTSRNTSIYQSNGLCHDFCIDDYAYAITQNNACWCSNYAPSKSTREDVSDCDTTCPGYPSEYCGGDSLYGYLSLGNVEPSGTQGASSSSTTSKSESEESSTASTTTEQSSRIQTVTADGTVKTVFIAPTDPAETSAGDSSGVNVKKKGLSTGAVVGIVVGVIAAVIGAAAIALFFWFRRRKQQKEDGFQDDPSIRDSSSGPRPNVSMAGASPISPIAASKRNSTLQVDPRMDPFKQGLYVRSGSHESINTLRDEHDYSRRIQAPKVLRATNPDPDP</sequence>
<dbReference type="OrthoDB" id="2537459at2759"/>
<evidence type="ECO:0000256" key="2">
    <source>
        <dbReference type="SAM" id="Phobius"/>
    </source>
</evidence>